<dbReference type="Proteomes" id="UP000309997">
    <property type="component" value="Unassembled WGS sequence"/>
</dbReference>
<protein>
    <submittedName>
        <fullName evidence="1">Uncharacterized protein</fullName>
    </submittedName>
</protein>
<keyword evidence="2" id="KW-1185">Reference proteome</keyword>
<organism evidence="1 2">
    <name type="scientific">Populus alba</name>
    <name type="common">White poplar</name>
    <dbReference type="NCBI Taxonomy" id="43335"/>
    <lineage>
        <taxon>Eukaryota</taxon>
        <taxon>Viridiplantae</taxon>
        <taxon>Streptophyta</taxon>
        <taxon>Embryophyta</taxon>
        <taxon>Tracheophyta</taxon>
        <taxon>Spermatophyta</taxon>
        <taxon>Magnoliopsida</taxon>
        <taxon>eudicotyledons</taxon>
        <taxon>Gunneridae</taxon>
        <taxon>Pentapetalae</taxon>
        <taxon>rosids</taxon>
        <taxon>fabids</taxon>
        <taxon>Malpighiales</taxon>
        <taxon>Salicaceae</taxon>
        <taxon>Saliceae</taxon>
        <taxon>Populus</taxon>
    </lineage>
</organism>
<gene>
    <name evidence="1" type="ORF">D5086_020448</name>
</gene>
<reference evidence="1 2" key="1">
    <citation type="journal article" date="2024" name="Plant Biotechnol. J.">
        <title>Genome and CRISPR/Cas9 system of a widespread forest tree (Populus alba) in the world.</title>
        <authorList>
            <person name="Liu Y.J."/>
            <person name="Jiang P.F."/>
            <person name="Han X.M."/>
            <person name="Li X.Y."/>
            <person name="Wang H.M."/>
            <person name="Wang Y.J."/>
            <person name="Wang X.X."/>
            <person name="Zeng Q.Y."/>
        </authorList>
    </citation>
    <scope>NUCLEOTIDE SEQUENCE [LARGE SCALE GENOMIC DNA]</scope>
    <source>
        <strain evidence="2">cv. PAL-ZL1</strain>
    </source>
</reference>
<name>A0ACC4BKH2_POPAL</name>
<dbReference type="EMBL" id="RCHU02000010">
    <property type="protein sequence ID" value="KAL3578944.1"/>
    <property type="molecule type" value="Genomic_DNA"/>
</dbReference>
<evidence type="ECO:0000313" key="1">
    <source>
        <dbReference type="EMBL" id="KAL3578944.1"/>
    </source>
</evidence>
<proteinExistence type="predicted"/>
<comment type="caution">
    <text evidence="1">The sequence shown here is derived from an EMBL/GenBank/DDBJ whole genome shotgun (WGS) entry which is preliminary data.</text>
</comment>
<evidence type="ECO:0000313" key="2">
    <source>
        <dbReference type="Proteomes" id="UP000309997"/>
    </source>
</evidence>
<accession>A0ACC4BKH2</accession>
<sequence length="172" mass="19308">MYTSRQPCPPKFMRRVESRSVDREQGEAGATRTVDRHSIQHQHPVRPPHTSAATRTPDAILVIDIREKQDNILSVVHHRTAVPGAPPWIVHFIKSLHVAFAGFLHPIGGYHQSEKKCLAKSGVRSLCPSFYGCHIIRGLPNSTLQILNLSQGQKLQDNENGTEFRIQRGLQV</sequence>